<protein>
    <submittedName>
        <fullName evidence="1">Uncharacterized protein</fullName>
    </submittedName>
</protein>
<proteinExistence type="predicted"/>
<name>A0A087SXP0_STEMI</name>
<sequence>MVKEKGMIENNNIEMERTLGTANGIFSVVRELHGIEQKIRNISREISNKLAELLLLFCGQHPGESTNSRRSHLPDSLRWRAIGWLEMGMSQADAARRLNVSLNYGISLNPRILCLEDMFQTDLELQHLRESVI</sequence>
<evidence type="ECO:0000313" key="1">
    <source>
        <dbReference type="EMBL" id="KFM57629.1"/>
    </source>
</evidence>
<dbReference type="AlphaFoldDB" id="A0A087SXP0"/>
<dbReference type="EMBL" id="KK112431">
    <property type="protein sequence ID" value="KFM57629.1"/>
    <property type="molecule type" value="Genomic_DNA"/>
</dbReference>
<gene>
    <name evidence="1" type="ORF">X975_12934</name>
</gene>
<feature type="non-terminal residue" evidence="1">
    <location>
        <position position="133"/>
    </location>
</feature>
<organism evidence="1 2">
    <name type="scientific">Stegodyphus mimosarum</name>
    <name type="common">African social velvet spider</name>
    <dbReference type="NCBI Taxonomy" id="407821"/>
    <lineage>
        <taxon>Eukaryota</taxon>
        <taxon>Metazoa</taxon>
        <taxon>Ecdysozoa</taxon>
        <taxon>Arthropoda</taxon>
        <taxon>Chelicerata</taxon>
        <taxon>Arachnida</taxon>
        <taxon>Araneae</taxon>
        <taxon>Araneomorphae</taxon>
        <taxon>Entelegynae</taxon>
        <taxon>Eresoidea</taxon>
        <taxon>Eresidae</taxon>
        <taxon>Stegodyphus</taxon>
    </lineage>
</organism>
<keyword evidence="2" id="KW-1185">Reference proteome</keyword>
<dbReference type="OrthoDB" id="6466526at2759"/>
<accession>A0A087SXP0</accession>
<reference evidence="1 2" key="1">
    <citation type="submission" date="2013-11" db="EMBL/GenBank/DDBJ databases">
        <title>Genome sequencing of Stegodyphus mimosarum.</title>
        <authorList>
            <person name="Bechsgaard J."/>
        </authorList>
    </citation>
    <scope>NUCLEOTIDE SEQUENCE [LARGE SCALE GENOMIC DNA]</scope>
</reference>
<dbReference type="Proteomes" id="UP000054359">
    <property type="component" value="Unassembled WGS sequence"/>
</dbReference>
<evidence type="ECO:0000313" key="2">
    <source>
        <dbReference type="Proteomes" id="UP000054359"/>
    </source>
</evidence>